<dbReference type="InterPro" id="IPR016301">
    <property type="entry name" value="Ade2_fungi/plant"/>
</dbReference>
<dbReference type="SUPFAM" id="SSF52255">
    <property type="entry name" value="N5-CAIR mutase (phosphoribosylaminoimidazole carboxylase, PurE)"/>
    <property type="match status" value="1"/>
</dbReference>
<keyword evidence="9 11" id="KW-0067">ATP-binding</keyword>
<comment type="pathway">
    <text evidence="2 11">Purine metabolism; IMP biosynthesis via de novo pathway; 5-amino-1-(5-phospho-D-ribosyl)imidazole-4-carboxylate from 5-amino-1-(5-phospho-D-ribosyl)imidazole (carboxylase route): step 1/1.</text>
</comment>
<dbReference type="FunFam" id="3.30.470.20:FF:000037">
    <property type="entry name" value="Phosphoribosylaminoimidazole carboxylase, chloroplastic"/>
    <property type="match status" value="1"/>
</dbReference>
<evidence type="ECO:0000256" key="1">
    <source>
        <dbReference type="ARBA" id="ARBA00001244"/>
    </source>
</evidence>
<dbReference type="Pfam" id="PF00731">
    <property type="entry name" value="AIRC"/>
    <property type="match status" value="1"/>
</dbReference>
<protein>
    <recommendedName>
        <fullName evidence="5 11">Phosphoribosylaminoimidazole carboxylase</fullName>
        <ecNumber evidence="4 11">4.1.1.21</ecNumber>
    </recommendedName>
</protein>
<keyword evidence="8 11" id="KW-0210">Decarboxylase</keyword>
<name>A0AAN6LWE7_9PLEO</name>
<evidence type="ECO:0000256" key="7">
    <source>
        <dbReference type="ARBA" id="ARBA00022755"/>
    </source>
</evidence>
<dbReference type="InterPro" id="IPR003135">
    <property type="entry name" value="ATP-grasp_carboxylate-amine"/>
</dbReference>
<dbReference type="AlphaFoldDB" id="A0AAN6LWE7"/>
<evidence type="ECO:0000256" key="11">
    <source>
        <dbReference type="PIRNR" id="PIRNR001340"/>
    </source>
</evidence>
<comment type="caution">
    <text evidence="13">The sequence shown here is derived from an EMBL/GenBank/DDBJ whole genome shotgun (WGS) entry which is preliminary data.</text>
</comment>
<dbReference type="Gene3D" id="3.30.1490.20">
    <property type="entry name" value="ATP-grasp fold, A domain"/>
    <property type="match status" value="1"/>
</dbReference>
<dbReference type="InterPro" id="IPR040686">
    <property type="entry name" value="PurK_C"/>
</dbReference>
<dbReference type="Pfam" id="PF02222">
    <property type="entry name" value="ATP-grasp"/>
    <property type="match status" value="1"/>
</dbReference>
<dbReference type="InterPro" id="IPR005875">
    <property type="entry name" value="PurK"/>
</dbReference>
<dbReference type="InterPro" id="IPR054350">
    <property type="entry name" value="PurT/PurK_preATP-grasp"/>
</dbReference>
<proteinExistence type="inferred from homology"/>
<dbReference type="GO" id="GO:0006189">
    <property type="term" value="P:'de novo' IMP biosynthetic process"/>
    <property type="evidence" value="ECO:0007669"/>
    <property type="project" value="UniProtKB-UniRule"/>
</dbReference>
<dbReference type="Gene3D" id="3.40.50.1970">
    <property type="match status" value="1"/>
</dbReference>
<dbReference type="Pfam" id="PF17769">
    <property type="entry name" value="PurK_C"/>
    <property type="match status" value="1"/>
</dbReference>
<evidence type="ECO:0000256" key="4">
    <source>
        <dbReference type="ARBA" id="ARBA00012329"/>
    </source>
</evidence>
<evidence type="ECO:0000256" key="8">
    <source>
        <dbReference type="ARBA" id="ARBA00022793"/>
    </source>
</evidence>
<dbReference type="InterPro" id="IPR011761">
    <property type="entry name" value="ATP-grasp"/>
</dbReference>
<dbReference type="PROSITE" id="PS50975">
    <property type="entry name" value="ATP_GRASP"/>
    <property type="match status" value="1"/>
</dbReference>
<gene>
    <name evidence="13" type="ORF">GRF29_96g1158854</name>
</gene>
<evidence type="ECO:0000256" key="3">
    <source>
        <dbReference type="ARBA" id="ARBA00006114"/>
    </source>
</evidence>
<dbReference type="EC" id="4.1.1.21" evidence="4 11"/>
<dbReference type="NCBIfam" id="NF004679">
    <property type="entry name" value="PRK06019.1-5"/>
    <property type="match status" value="1"/>
</dbReference>
<feature type="domain" description="ATP-grasp" evidence="12">
    <location>
        <begin position="108"/>
        <end position="296"/>
    </location>
</feature>
<evidence type="ECO:0000256" key="6">
    <source>
        <dbReference type="ARBA" id="ARBA00022741"/>
    </source>
</evidence>
<dbReference type="SUPFAM" id="SSF52440">
    <property type="entry name" value="PreATP-grasp domain"/>
    <property type="match status" value="1"/>
</dbReference>
<dbReference type="NCBIfam" id="TIGR01161">
    <property type="entry name" value="purK"/>
    <property type="match status" value="1"/>
</dbReference>
<dbReference type="Gene3D" id="3.30.470.20">
    <property type="entry name" value="ATP-grasp fold, B domain"/>
    <property type="match status" value="1"/>
</dbReference>
<dbReference type="SMART" id="SM01001">
    <property type="entry name" value="AIRC"/>
    <property type="match status" value="1"/>
</dbReference>
<dbReference type="InterPro" id="IPR013815">
    <property type="entry name" value="ATP_grasp_subdomain_1"/>
</dbReference>
<keyword evidence="10 11" id="KW-0456">Lyase</keyword>
<dbReference type="GO" id="GO:0005524">
    <property type="term" value="F:ATP binding"/>
    <property type="evidence" value="ECO:0007669"/>
    <property type="project" value="UniProtKB-UniRule"/>
</dbReference>
<keyword evidence="7 11" id="KW-0658">Purine biosynthesis</keyword>
<dbReference type="GO" id="GO:0004638">
    <property type="term" value="F:phosphoribosylaminoimidazole carboxylase activity"/>
    <property type="evidence" value="ECO:0007669"/>
    <property type="project" value="UniProtKB-UniRule"/>
</dbReference>
<dbReference type="InterPro" id="IPR016185">
    <property type="entry name" value="PreATP-grasp_dom_sf"/>
</dbReference>
<keyword evidence="6 11" id="KW-0547">Nucleotide-binding</keyword>
<dbReference type="EMBL" id="WVTA01000008">
    <property type="protein sequence ID" value="KAK3208018.1"/>
    <property type="molecule type" value="Genomic_DNA"/>
</dbReference>
<dbReference type="PIRSF" id="PIRSF001340">
    <property type="entry name" value="AIR_carboxylase"/>
    <property type="match status" value="1"/>
</dbReference>
<dbReference type="InterPro" id="IPR033747">
    <property type="entry name" value="PurE_ClassI"/>
</dbReference>
<comment type="catalytic activity">
    <reaction evidence="1 11">
        <text>5-amino-1-(5-phospho-D-ribosyl)imidazole-4-carboxylate + H(+) = 5-amino-1-(5-phospho-beta-D-ribosyl)imidazole + CO2</text>
        <dbReference type="Rhea" id="RHEA:10792"/>
        <dbReference type="ChEBI" id="CHEBI:15378"/>
        <dbReference type="ChEBI" id="CHEBI:16526"/>
        <dbReference type="ChEBI" id="CHEBI:77657"/>
        <dbReference type="ChEBI" id="CHEBI:137981"/>
        <dbReference type="EC" id="4.1.1.21"/>
    </reaction>
</comment>
<accession>A0AAN6LWE7</accession>
<dbReference type="PANTHER" id="PTHR11609:SF5">
    <property type="entry name" value="PHOSPHORIBOSYLAMINOIMIDAZOLE CARBOXYLASE"/>
    <property type="match status" value="1"/>
</dbReference>
<evidence type="ECO:0000256" key="10">
    <source>
        <dbReference type="ARBA" id="ARBA00023239"/>
    </source>
</evidence>
<dbReference type="InterPro" id="IPR000031">
    <property type="entry name" value="PurE_dom"/>
</dbReference>
<comment type="similarity">
    <text evidence="3 11">In the C-terminal section; belongs to the AIR carboxylase family. Class I subfamily.</text>
</comment>
<dbReference type="GO" id="GO:0046872">
    <property type="term" value="F:metal ion binding"/>
    <property type="evidence" value="ECO:0007669"/>
    <property type="project" value="InterPro"/>
</dbReference>
<evidence type="ECO:0000256" key="2">
    <source>
        <dbReference type="ARBA" id="ARBA00004747"/>
    </source>
</evidence>
<evidence type="ECO:0000259" key="12">
    <source>
        <dbReference type="PROSITE" id="PS50975"/>
    </source>
</evidence>
<evidence type="ECO:0000313" key="14">
    <source>
        <dbReference type="Proteomes" id="UP001280581"/>
    </source>
</evidence>
<dbReference type="PANTHER" id="PTHR11609">
    <property type="entry name" value="PURINE BIOSYNTHESIS PROTEIN 6/7, PUR6/7"/>
    <property type="match status" value="1"/>
</dbReference>
<dbReference type="NCBIfam" id="TIGR01162">
    <property type="entry name" value="purE"/>
    <property type="match status" value="1"/>
</dbReference>
<dbReference type="HAMAP" id="MF_01929">
    <property type="entry name" value="PurE_classI"/>
    <property type="match status" value="1"/>
</dbReference>
<evidence type="ECO:0000313" key="13">
    <source>
        <dbReference type="EMBL" id="KAK3208018.1"/>
    </source>
</evidence>
<sequence>MADTRKVGVLGGGQLGRMLIEAANRLNIQVNVLDVAGSPAKQISAHKSHIEGSFKDASAVKALAEACDVVTVEIEHVDTHMLEEVAGQVAVEPSWKTLRTIKDKYAQKEYLKEHGVDVAESVDLEGKGANGLKAVGERFGYPYMLKSKTEAYDGRGNFVVRSEGDIEAAIEALGNRPLYAERWAEFRMELAVMVVKTKDGVLTFPTVETVHEDSICKLTYAPPRNVSRKTTERAQELARKAISAFEGKGVFGVEMFLLKDDSLLINEIAPRPHNSGHYTIEACPISQYDAHLRAILDIPIHQSSLRLREPAIMLNILGGKAPDSHIQVAKKAYESPNASIHLYGKGDARPGRKMGHITLTAPTLAQAEKEIQPLVDFVDNQKGKPLGPHTARTDEPLVAVIMGSDSDLPVLKAGLQILEKLEIPFTTRITSAHRTPDWLREFSKAASDTSLKVIIGAAGGAAHLPGMCASWTTLPVIGLPVKATHMDGWDSLVSMTQMPRGEPVATVGINNSTNAALLAVRILGATDLTVRERLRVWMEGNEKEVLRKDQELLDQGYESYLRTMGKW</sequence>
<organism evidence="13 14">
    <name type="scientific">Pseudopithomyces chartarum</name>
    <dbReference type="NCBI Taxonomy" id="1892770"/>
    <lineage>
        <taxon>Eukaryota</taxon>
        <taxon>Fungi</taxon>
        <taxon>Dikarya</taxon>
        <taxon>Ascomycota</taxon>
        <taxon>Pezizomycotina</taxon>
        <taxon>Dothideomycetes</taxon>
        <taxon>Pleosporomycetidae</taxon>
        <taxon>Pleosporales</taxon>
        <taxon>Massarineae</taxon>
        <taxon>Didymosphaeriaceae</taxon>
        <taxon>Pseudopithomyces</taxon>
    </lineage>
</organism>
<dbReference type="SUPFAM" id="SSF56059">
    <property type="entry name" value="Glutathione synthetase ATP-binding domain-like"/>
    <property type="match status" value="1"/>
</dbReference>
<dbReference type="HAMAP" id="MF_01928">
    <property type="entry name" value="PurK"/>
    <property type="match status" value="1"/>
</dbReference>
<reference evidence="13 14" key="1">
    <citation type="submission" date="2021-02" db="EMBL/GenBank/DDBJ databases">
        <title>Genome assembly of Pseudopithomyces chartarum.</title>
        <authorList>
            <person name="Jauregui R."/>
            <person name="Singh J."/>
            <person name="Voisey C."/>
        </authorList>
    </citation>
    <scope>NUCLEOTIDE SEQUENCE [LARGE SCALE GENOMIC DNA]</scope>
    <source>
        <strain evidence="13 14">AGR01</strain>
    </source>
</reference>
<dbReference type="InterPro" id="IPR011054">
    <property type="entry name" value="Rudment_hybrid_motif"/>
</dbReference>
<dbReference type="SUPFAM" id="SSF51246">
    <property type="entry name" value="Rudiment single hybrid motif"/>
    <property type="match status" value="1"/>
</dbReference>
<dbReference type="Proteomes" id="UP001280581">
    <property type="component" value="Unassembled WGS sequence"/>
</dbReference>
<evidence type="ECO:0000256" key="5">
    <source>
        <dbReference type="ARBA" id="ARBA00021059"/>
    </source>
</evidence>
<keyword evidence="14" id="KW-1185">Reference proteome</keyword>
<dbReference type="Pfam" id="PF22660">
    <property type="entry name" value="RS_preATP-grasp-like"/>
    <property type="match status" value="1"/>
</dbReference>
<evidence type="ECO:0000256" key="9">
    <source>
        <dbReference type="ARBA" id="ARBA00022840"/>
    </source>
</evidence>
<dbReference type="Gene3D" id="3.40.50.20">
    <property type="match status" value="1"/>
</dbReference>